<name>A0A0F7L9N5_9VIRU</name>
<dbReference type="EMBL" id="KR029602">
    <property type="protein sequence ID" value="AKH48308.1"/>
    <property type="molecule type" value="Genomic_DNA"/>
</dbReference>
<accession>A0A0F7L9N5</accession>
<sequence length="353" mass="38422">MSFPFVQPYFGLGNSLQTAQAGGGAVGGWVEIARTTLGSEGDNITVSSLPDKRYYMILGDVRDGTGDHGIGIRLNGDTGSNYASRWSINGTTDQTAASKSSGYITESRQYHNYNVTYLSNLSSKEKLWQNQNVHQLAAGAATAPMREEAVGKWANTSNAVDEFTYYNWHSGDFGTGSEAVVLGWDPADTHTTNFWEELASVELGSANANISSGTISAKKYLWIQAWFNCGSANDIRITFNSDSGNNYSHRMQQNGGSDVTYTSQDDLRVNYSTTLYPTFVNLFMVNNASNEKLITGHMTNTGGSGGSVVPDRRIEFAGKWTNTSDQITSMNFYRGAGLNDYNSGTILKVWGSD</sequence>
<reference evidence="1" key="2">
    <citation type="submission" date="2015-03" db="EMBL/GenBank/DDBJ databases">
        <authorList>
            <person name="Chow C.-E.T."/>
            <person name="Winget D.M."/>
            <person name="White R.A.III."/>
            <person name="Hallam S.J."/>
            <person name="Suttle C.A."/>
        </authorList>
    </citation>
    <scope>NUCLEOTIDE SEQUENCE</scope>
    <source>
        <strain evidence="1">Oxic1_7</strain>
    </source>
</reference>
<protein>
    <submittedName>
        <fullName evidence="1">Uncharacterized protein</fullName>
    </submittedName>
</protein>
<reference evidence="1" key="1">
    <citation type="journal article" date="2015" name="Front. Microbiol.">
        <title>Combining genomic sequencing methods to explore viral diversity and reveal potential virus-host interactions.</title>
        <authorList>
            <person name="Chow C.E."/>
            <person name="Winget D.M."/>
            <person name="White R.A.III."/>
            <person name="Hallam S.J."/>
            <person name="Suttle C.A."/>
        </authorList>
    </citation>
    <scope>NUCLEOTIDE SEQUENCE</scope>
    <source>
        <strain evidence="1">Oxic1_7</strain>
    </source>
</reference>
<organism evidence="1">
    <name type="scientific">uncultured marine virus</name>
    <dbReference type="NCBI Taxonomy" id="186617"/>
    <lineage>
        <taxon>Viruses</taxon>
        <taxon>environmental samples</taxon>
    </lineage>
</organism>
<proteinExistence type="predicted"/>
<evidence type="ECO:0000313" key="1">
    <source>
        <dbReference type="EMBL" id="AKH48308.1"/>
    </source>
</evidence>